<evidence type="ECO:0000256" key="5">
    <source>
        <dbReference type="ARBA" id="ARBA00022884"/>
    </source>
</evidence>
<dbReference type="OrthoDB" id="16079at2759"/>
<dbReference type="GO" id="GO:0005759">
    <property type="term" value="C:mitochondrial matrix"/>
    <property type="evidence" value="ECO:0007669"/>
    <property type="project" value="TreeGrafter"/>
</dbReference>
<dbReference type="EC" id="2.1.1.-" evidence="7"/>
<comment type="function">
    <text evidence="6">Mitochondrial transcription factor that confers selective promoter recognition on the core subunit of the yeast mitochondrial RNA polymerase. Interacts with DNA in a non-specific manner.</text>
</comment>
<dbReference type="GO" id="GO:0034246">
    <property type="term" value="F:mitochondrial transcription factor activity"/>
    <property type="evidence" value="ECO:0007669"/>
    <property type="project" value="TreeGrafter"/>
</dbReference>
<protein>
    <recommendedName>
        <fullName evidence="7">rRNA adenine N(6)-methyltransferase</fullName>
        <ecNumber evidence="7">2.1.1.-</ecNumber>
    </recommendedName>
</protein>
<gene>
    <name evidence="8" type="ORF">COCHEDRAFT_1123433</name>
</gene>
<keyword evidence="7" id="KW-0698">rRNA processing</keyword>
<keyword evidence="5" id="KW-0694">RNA-binding</keyword>
<dbReference type="InterPro" id="IPR001737">
    <property type="entry name" value="KsgA/Erm"/>
</dbReference>
<comment type="similarity">
    <text evidence="7">Belongs to the class I-like SAM-binding methyltransferase superfamily. rRNA adenine N(6)-methyltransferase family.</text>
</comment>
<dbReference type="InterPro" id="IPR029063">
    <property type="entry name" value="SAM-dependent_MTases_sf"/>
</dbReference>
<evidence type="ECO:0000256" key="6">
    <source>
        <dbReference type="ARBA" id="ARBA00024915"/>
    </source>
</evidence>
<dbReference type="GO" id="GO:0034245">
    <property type="term" value="C:mitochondrial DNA-directed RNA polymerase complex"/>
    <property type="evidence" value="ECO:0007669"/>
    <property type="project" value="TreeGrafter"/>
</dbReference>
<keyword evidence="4 7" id="KW-0949">S-adenosyl-L-methionine</keyword>
<evidence type="ECO:0000313" key="9">
    <source>
        <dbReference type="Proteomes" id="UP000016936"/>
    </source>
</evidence>
<dbReference type="Gene3D" id="1.10.8.100">
    <property type="entry name" value="Ribosomal RNA adenine dimethylase-like, domain 2"/>
    <property type="match status" value="1"/>
</dbReference>
<dbReference type="GO" id="GO:0032259">
    <property type="term" value="P:methylation"/>
    <property type="evidence" value="ECO:0007669"/>
    <property type="project" value="UniProtKB-KW"/>
</dbReference>
<evidence type="ECO:0000256" key="4">
    <source>
        <dbReference type="ARBA" id="ARBA00022691"/>
    </source>
</evidence>
<evidence type="ECO:0000256" key="7">
    <source>
        <dbReference type="RuleBase" id="RU362106"/>
    </source>
</evidence>
<name>M2UE14_COCH5</name>
<dbReference type="GO" id="GO:0003723">
    <property type="term" value="F:RNA binding"/>
    <property type="evidence" value="ECO:0007669"/>
    <property type="project" value="UniProtKB-KW"/>
</dbReference>
<proteinExistence type="inferred from homology"/>
<evidence type="ECO:0000256" key="1">
    <source>
        <dbReference type="ARBA" id="ARBA00004173"/>
    </source>
</evidence>
<dbReference type="Pfam" id="PF00398">
    <property type="entry name" value="RrnaAD"/>
    <property type="match status" value="1"/>
</dbReference>
<dbReference type="HOGENOM" id="CLU_014537_1_0_1"/>
<evidence type="ECO:0000313" key="8">
    <source>
        <dbReference type="EMBL" id="EMD96794.1"/>
    </source>
</evidence>
<evidence type="ECO:0000256" key="2">
    <source>
        <dbReference type="ARBA" id="ARBA00022603"/>
    </source>
</evidence>
<keyword evidence="3 7" id="KW-0808">Transferase</keyword>
<dbReference type="OMA" id="VDILDLW"/>
<dbReference type="GO" id="GO:0008168">
    <property type="term" value="F:methyltransferase activity"/>
    <property type="evidence" value="ECO:0007669"/>
    <property type="project" value="UniProtKB-KW"/>
</dbReference>
<sequence>MIRIRPTISRNIWRSQISLLSQGQTRFATVKHGGRPGRPKGVGSYWSEEKLATDEKYPLSFTMKKLIHPSLEPKAKRKRGATKGPSTLSGGVHVRAQIVSPELCDDVIKYTGHTLEKHKGCDILDINPGAGLWSQKLHDYLQPRSHVLLEPRFDRFKDLLEPLLNAPGSKYSLIEKDPTELDTYSNMIAEGVFPQQTIRDSRDPKAQEPNNTLLVTGSLVWDPALSGLGFDSMAKQVHFHLSAAARSNELFHAYGLIRTLFWMQQEDFGSSMADSISTMYKTNRFMEMSQKINVLVNGTQAPRRLGKGSSGREPQYAIESTIHALRRGKELGMELPPHRRDRIHEFAADVERISNGTGIMKSAEIQEYLHEQQLAGKSTIGLLSEGLIEHYETEKAIRQQYPDFIIPQGTAVSTRKNKVPDDHPAKDQIRKYISDCAQINFTQRLKSQIEAIADVGEAMYELECKILRMQDGSEKDAAMVKLEELNASWDEGNKKLPLNYARAAATELDDRLALRAPPAPRVQWDSRPFEPLTMYSNEAWPTNRLSLISTEPLPQPTTRNHDYYDWLHDFIHGLFANPSDAIPEALDKMQHGLRDIMEECPSIRDPDKGGRLQMDQFRVRLLTPEMITEMLDAYMNWPFKAPGSDHSKFFRHRSSAHHFSSKSTSLV</sequence>
<dbReference type="PANTHER" id="PTHR11727:SF17">
    <property type="entry name" value="DIMETHYLADENOSINE TRANSFERASE 1, MITOCHONDRIAL"/>
    <property type="match status" value="1"/>
</dbReference>
<reference evidence="8 9" key="1">
    <citation type="journal article" date="2012" name="PLoS Pathog.">
        <title>Diverse lifestyles and strategies of plant pathogenesis encoded in the genomes of eighteen Dothideomycetes fungi.</title>
        <authorList>
            <person name="Ohm R.A."/>
            <person name="Feau N."/>
            <person name="Henrissat B."/>
            <person name="Schoch C.L."/>
            <person name="Horwitz B.A."/>
            <person name="Barry K.W."/>
            <person name="Condon B.J."/>
            <person name="Copeland A.C."/>
            <person name="Dhillon B."/>
            <person name="Glaser F."/>
            <person name="Hesse C.N."/>
            <person name="Kosti I."/>
            <person name="LaButti K."/>
            <person name="Lindquist E.A."/>
            <person name="Lucas S."/>
            <person name="Salamov A.A."/>
            <person name="Bradshaw R.E."/>
            <person name="Ciuffetti L."/>
            <person name="Hamelin R.C."/>
            <person name="Kema G.H.J."/>
            <person name="Lawrence C."/>
            <person name="Scott J.A."/>
            <person name="Spatafora J.W."/>
            <person name="Turgeon B.G."/>
            <person name="de Wit P.J.G.M."/>
            <person name="Zhong S."/>
            <person name="Goodwin S.B."/>
            <person name="Grigoriev I.V."/>
        </authorList>
    </citation>
    <scope>NUCLEOTIDE SEQUENCE [LARGE SCALE GENOMIC DNA]</scope>
    <source>
        <strain evidence="9">C5 / ATCC 48332 / race O</strain>
    </source>
</reference>
<organism evidence="8 9">
    <name type="scientific">Cochliobolus heterostrophus (strain C5 / ATCC 48332 / race O)</name>
    <name type="common">Southern corn leaf blight fungus</name>
    <name type="synonym">Bipolaris maydis</name>
    <dbReference type="NCBI Taxonomy" id="701091"/>
    <lineage>
        <taxon>Eukaryota</taxon>
        <taxon>Fungi</taxon>
        <taxon>Dikarya</taxon>
        <taxon>Ascomycota</taxon>
        <taxon>Pezizomycotina</taxon>
        <taxon>Dothideomycetes</taxon>
        <taxon>Pleosporomycetidae</taxon>
        <taxon>Pleosporales</taxon>
        <taxon>Pleosporineae</taxon>
        <taxon>Pleosporaceae</taxon>
        <taxon>Bipolaris</taxon>
    </lineage>
</organism>
<keyword evidence="2 7" id="KW-0489">Methyltransferase</keyword>
<dbReference type="GO" id="GO:0006364">
    <property type="term" value="P:rRNA processing"/>
    <property type="evidence" value="ECO:0007669"/>
    <property type="project" value="UniProtKB-KW"/>
</dbReference>
<keyword evidence="9" id="KW-1185">Reference proteome</keyword>
<dbReference type="SUPFAM" id="SSF53335">
    <property type="entry name" value="S-adenosyl-L-methionine-dependent methyltransferases"/>
    <property type="match status" value="1"/>
</dbReference>
<dbReference type="Gene3D" id="3.40.50.150">
    <property type="entry name" value="Vaccinia Virus protein VP39"/>
    <property type="match status" value="1"/>
</dbReference>
<dbReference type="Proteomes" id="UP000016936">
    <property type="component" value="Unassembled WGS sequence"/>
</dbReference>
<reference evidence="9" key="2">
    <citation type="journal article" date="2013" name="PLoS Genet.">
        <title>Comparative genome structure, secondary metabolite, and effector coding capacity across Cochliobolus pathogens.</title>
        <authorList>
            <person name="Condon B.J."/>
            <person name="Leng Y."/>
            <person name="Wu D."/>
            <person name="Bushley K.E."/>
            <person name="Ohm R.A."/>
            <person name="Otillar R."/>
            <person name="Martin J."/>
            <person name="Schackwitz W."/>
            <person name="Grimwood J."/>
            <person name="MohdZainudin N."/>
            <person name="Xue C."/>
            <person name="Wang R."/>
            <person name="Manning V.A."/>
            <person name="Dhillon B."/>
            <person name="Tu Z.J."/>
            <person name="Steffenson B.J."/>
            <person name="Salamov A."/>
            <person name="Sun H."/>
            <person name="Lowry S."/>
            <person name="LaButti K."/>
            <person name="Han J."/>
            <person name="Copeland A."/>
            <person name="Lindquist E."/>
            <person name="Barry K."/>
            <person name="Schmutz J."/>
            <person name="Baker S.E."/>
            <person name="Ciuffetti L.M."/>
            <person name="Grigoriev I.V."/>
            <person name="Zhong S."/>
            <person name="Turgeon B.G."/>
        </authorList>
    </citation>
    <scope>NUCLEOTIDE SEQUENCE [LARGE SCALE GENOMIC DNA]</scope>
    <source>
        <strain evidence="9">C5 / ATCC 48332 / race O</strain>
    </source>
</reference>
<accession>M2UE14</accession>
<dbReference type="eggNOG" id="ENOG502QY7G">
    <property type="taxonomic scope" value="Eukaryota"/>
</dbReference>
<dbReference type="AlphaFoldDB" id="M2UE14"/>
<dbReference type="InterPro" id="IPR023165">
    <property type="entry name" value="rRNA_Ade_diMease-like_C"/>
</dbReference>
<evidence type="ECO:0000256" key="3">
    <source>
        <dbReference type="ARBA" id="ARBA00022679"/>
    </source>
</evidence>
<dbReference type="EMBL" id="KB445569">
    <property type="protein sequence ID" value="EMD96794.1"/>
    <property type="molecule type" value="Genomic_DNA"/>
</dbReference>
<comment type="subcellular location">
    <subcellularLocation>
        <location evidence="1">Mitochondrion</location>
    </subcellularLocation>
</comment>
<dbReference type="PANTHER" id="PTHR11727">
    <property type="entry name" value="DIMETHYLADENOSINE TRANSFERASE"/>
    <property type="match status" value="1"/>
</dbReference>
<dbReference type="GO" id="GO:0006391">
    <property type="term" value="P:transcription initiation at mitochondrial promoter"/>
    <property type="evidence" value="ECO:0007669"/>
    <property type="project" value="TreeGrafter"/>
</dbReference>